<dbReference type="PANTHER" id="PTHR32179:SF3">
    <property type="entry name" value="NICOTINATE-NUCLEOTIDE PYROPHOSPHORYLASE [CARBOXYLATING]"/>
    <property type="match status" value="1"/>
</dbReference>
<dbReference type="InterPro" id="IPR002638">
    <property type="entry name" value="Quinolinate_PRibosylTrfase_C"/>
</dbReference>
<feature type="binding site" evidence="13">
    <location>
        <position position="155"/>
    </location>
    <ligand>
        <name>substrate</name>
    </ligand>
</feature>
<dbReference type="InterPro" id="IPR037128">
    <property type="entry name" value="Quinolinate_PRibosylTase_N_sf"/>
</dbReference>
<dbReference type="SUPFAM" id="SSF51690">
    <property type="entry name" value="Nicotinate/Quinolinate PRTase C-terminal domain-like"/>
    <property type="match status" value="1"/>
</dbReference>
<organism evidence="16 17">
    <name type="scientific">Eiseniibacteriota bacterium</name>
    <dbReference type="NCBI Taxonomy" id="2212470"/>
    <lineage>
        <taxon>Bacteria</taxon>
        <taxon>Candidatus Eiseniibacteriota</taxon>
    </lineage>
</organism>
<dbReference type="CDD" id="cd01572">
    <property type="entry name" value="QPRTase"/>
    <property type="match status" value="1"/>
</dbReference>
<evidence type="ECO:0000259" key="14">
    <source>
        <dbReference type="Pfam" id="PF01729"/>
    </source>
</evidence>
<comment type="catalytic activity">
    <reaction evidence="10">
        <text>nicotinate beta-D-ribonucleotide + CO2 + diphosphate = quinolinate + 5-phospho-alpha-D-ribose 1-diphosphate + 2 H(+)</text>
        <dbReference type="Rhea" id="RHEA:12733"/>
        <dbReference type="ChEBI" id="CHEBI:15378"/>
        <dbReference type="ChEBI" id="CHEBI:16526"/>
        <dbReference type="ChEBI" id="CHEBI:29959"/>
        <dbReference type="ChEBI" id="CHEBI:33019"/>
        <dbReference type="ChEBI" id="CHEBI:57502"/>
        <dbReference type="ChEBI" id="CHEBI:58017"/>
        <dbReference type="EC" id="2.4.2.19"/>
    </reaction>
</comment>
<evidence type="ECO:0000256" key="4">
    <source>
        <dbReference type="ARBA" id="ARBA00011218"/>
    </source>
</evidence>
<evidence type="ECO:0000256" key="5">
    <source>
        <dbReference type="ARBA" id="ARBA00011944"/>
    </source>
</evidence>
<evidence type="ECO:0000256" key="11">
    <source>
        <dbReference type="ARBA" id="ARBA00069173"/>
    </source>
</evidence>
<comment type="pathway">
    <text evidence="2">Cofactor biosynthesis; NAD(+) biosynthesis; nicotinate D-ribonucleotide from quinolinate: step 1/1.</text>
</comment>
<proteinExistence type="inferred from homology"/>
<reference evidence="16" key="1">
    <citation type="submission" date="2021-05" db="EMBL/GenBank/DDBJ databases">
        <title>Energy efficiency and biological interactions define the core microbiome of deep oligotrophic groundwater.</title>
        <authorList>
            <person name="Mehrshad M."/>
            <person name="Lopez-Fernandez M."/>
            <person name="Bell E."/>
            <person name="Bernier-Latmani R."/>
            <person name="Bertilsson S."/>
            <person name="Dopson M."/>
        </authorList>
    </citation>
    <scope>NUCLEOTIDE SEQUENCE</scope>
    <source>
        <strain evidence="16">Modern_marine.mb.64</strain>
    </source>
</reference>
<dbReference type="EMBL" id="JAHJDP010000085">
    <property type="protein sequence ID" value="MBU2692152.1"/>
    <property type="molecule type" value="Genomic_DNA"/>
</dbReference>
<dbReference type="InterPro" id="IPR013785">
    <property type="entry name" value="Aldolase_TIM"/>
</dbReference>
<dbReference type="InterPro" id="IPR036068">
    <property type="entry name" value="Nicotinate_pribotase-like_C"/>
</dbReference>
<dbReference type="EC" id="2.4.2.19" evidence="5"/>
<evidence type="ECO:0000256" key="2">
    <source>
        <dbReference type="ARBA" id="ARBA00004893"/>
    </source>
</evidence>
<comment type="similarity">
    <text evidence="3 12">Belongs to the NadC/ModD family.</text>
</comment>
<accession>A0A948W4F2</accession>
<keyword evidence="7 12" id="KW-0328">Glycosyltransferase</keyword>
<dbReference type="InterPro" id="IPR027277">
    <property type="entry name" value="NadC/ModD"/>
</dbReference>
<evidence type="ECO:0000256" key="12">
    <source>
        <dbReference type="PIRNR" id="PIRNR006250"/>
    </source>
</evidence>
<dbReference type="FunFam" id="3.90.1170.20:FF:000001">
    <property type="entry name" value="Nicotinate-nucleotide diphosphorylase (Carboxylating)"/>
    <property type="match status" value="1"/>
</dbReference>
<dbReference type="GO" id="GO:0005737">
    <property type="term" value="C:cytoplasm"/>
    <property type="evidence" value="ECO:0007669"/>
    <property type="project" value="TreeGrafter"/>
</dbReference>
<feature type="binding site" evidence="13">
    <location>
        <position position="99"/>
    </location>
    <ligand>
        <name>substrate</name>
    </ligand>
</feature>
<dbReference type="Pfam" id="PF01729">
    <property type="entry name" value="QRPTase_C"/>
    <property type="match status" value="1"/>
</dbReference>
<protein>
    <recommendedName>
        <fullName evidence="11">Probable nicotinate-nucleotide pyrophosphorylase [carboxylating]</fullName>
        <ecNumber evidence="5">2.4.2.19</ecNumber>
    </recommendedName>
    <alternativeName>
        <fullName evidence="9">Quinolinate phosphoribosyltransferase [decarboxylating]</fullName>
    </alternativeName>
</protein>
<dbReference type="InterPro" id="IPR004393">
    <property type="entry name" value="NadC"/>
</dbReference>
<evidence type="ECO:0000256" key="13">
    <source>
        <dbReference type="PIRSR" id="PIRSR006250-1"/>
    </source>
</evidence>
<evidence type="ECO:0000256" key="3">
    <source>
        <dbReference type="ARBA" id="ARBA00009400"/>
    </source>
</evidence>
<dbReference type="GO" id="GO:0034213">
    <property type="term" value="P:quinolinate catabolic process"/>
    <property type="evidence" value="ECO:0007669"/>
    <property type="project" value="TreeGrafter"/>
</dbReference>
<evidence type="ECO:0000259" key="15">
    <source>
        <dbReference type="Pfam" id="PF02749"/>
    </source>
</evidence>
<dbReference type="AlphaFoldDB" id="A0A948W4F2"/>
<evidence type="ECO:0000256" key="6">
    <source>
        <dbReference type="ARBA" id="ARBA00022642"/>
    </source>
</evidence>
<feature type="binding site" evidence="13">
    <location>
        <begin position="131"/>
        <end position="133"/>
    </location>
    <ligand>
        <name>substrate</name>
    </ligand>
</feature>
<evidence type="ECO:0000256" key="8">
    <source>
        <dbReference type="ARBA" id="ARBA00022679"/>
    </source>
</evidence>
<dbReference type="NCBIfam" id="TIGR00078">
    <property type="entry name" value="nadC"/>
    <property type="match status" value="1"/>
</dbReference>
<dbReference type="Proteomes" id="UP000777784">
    <property type="component" value="Unassembled WGS sequence"/>
</dbReference>
<sequence>MPLHQDDLSAFIKRALEEDVGRGDITTEACVPPDRTGAGHIRAHASGILSGLEVARQVFLTWDPGLIVGLEKADGERVQAGDEVLTVSGRLASIMTAERVALNFLCHLSGVATLTARYVEAVEGKIRILDTRKTLPGFRRLQKQAVVHGGGTNHRERLDSAILIKDNHLAAAGGIDAAVRRTREAKPGERLILEVSNLEEANQAAALEVEHLLLDNMSPDEIREIVALLSRKSPRPFLEISGGVTLETIRPYAETGADAVSVGALTHSASVLDLGLDVDQL</sequence>
<dbReference type="Gene3D" id="3.90.1170.20">
    <property type="entry name" value="Quinolinate phosphoribosyl transferase, N-terminal domain"/>
    <property type="match status" value="1"/>
</dbReference>
<dbReference type="PIRSF" id="PIRSF006250">
    <property type="entry name" value="NadC_ModD"/>
    <property type="match status" value="1"/>
</dbReference>
<dbReference type="GO" id="GO:0004514">
    <property type="term" value="F:nicotinate-nucleotide diphosphorylase (carboxylating) activity"/>
    <property type="evidence" value="ECO:0007669"/>
    <property type="project" value="UniProtKB-EC"/>
</dbReference>
<dbReference type="Pfam" id="PF02749">
    <property type="entry name" value="QRPTase_N"/>
    <property type="match status" value="1"/>
</dbReference>
<evidence type="ECO:0000256" key="7">
    <source>
        <dbReference type="ARBA" id="ARBA00022676"/>
    </source>
</evidence>
<name>A0A948W4F2_UNCEI</name>
<comment type="caution">
    <text evidence="16">The sequence shown here is derived from an EMBL/GenBank/DDBJ whole genome shotgun (WGS) entry which is preliminary data.</text>
</comment>
<evidence type="ECO:0000256" key="10">
    <source>
        <dbReference type="ARBA" id="ARBA00047445"/>
    </source>
</evidence>
<dbReference type="InterPro" id="IPR022412">
    <property type="entry name" value="Quinolinate_PRibosylTrfase_N"/>
</dbReference>
<dbReference type="GO" id="GO:0009435">
    <property type="term" value="P:NAD+ biosynthetic process"/>
    <property type="evidence" value="ECO:0007669"/>
    <property type="project" value="InterPro"/>
</dbReference>
<evidence type="ECO:0000256" key="9">
    <source>
        <dbReference type="ARBA" id="ARBA00033102"/>
    </source>
</evidence>
<gene>
    <name evidence="16" type="primary">nadC</name>
    <name evidence="16" type="ORF">KJ970_14620</name>
</gene>
<feature type="binding site" evidence="13">
    <location>
        <position position="165"/>
    </location>
    <ligand>
        <name>substrate</name>
    </ligand>
</feature>
<comment type="subunit">
    <text evidence="4">Hexamer formed by 3 homodimers.</text>
</comment>
<keyword evidence="8 12" id="KW-0808">Transferase</keyword>
<feature type="binding site" evidence="13">
    <location>
        <position position="215"/>
    </location>
    <ligand>
        <name>substrate</name>
    </ligand>
</feature>
<comment type="function">
    <text evidence="1">Involved in the catabolism of quinolinic acid (QA).</text>
</comment>
<feature type="binding site" evidence="13">
    <location>
        <begin position="262"/>
        <end position="264"/>
    </location>
    <ligand>
        <name>substrate</name>
    </ligand>
</feature>
<dbReference type="FunFam" id="3.20.20.70:FF:000030">
    <property type="entry name" value="Nicotinate-nucleotide pyrophosphorylase, carboxylating"/>
    <property type="match status" value="1"/>
</dbReference>
<dbReference type="PANTHER" id="PTHR32179">
    <property type="entry name" value="NICOTINATE-NUCLEOTIDE PYROPHOSPHORYLASE [CARBOXYLATING]"/>
    <property type="match status" value="1"/>
</dbReference>
<evidence type="ECO:0000313" key="17">
    <source>
        <dbReference type="Proteomes" id="UP000777784"/>
    </source>
</evidence>
<dbReference type="SUPFAM" id="SSF54675">
    <property type="entry name" value="Nicotinate/Quinolinate PRTase N-terminal domain-like"/>
    <property type="match status" value="1"/>
</dbReference>
<evidence type="ECO:0000256" key="1">
    <source>
        <dbReference type="ARBA" id="ARBA00003237"/>
    </source>
</evidence>
<feature type="domain" description="Quinolinate phosphoribosyl transferase C-terminal" evidence="14">
    <location>
        <begin position="111"/>
        <end position="277"/>
    </location>
</feature>
<keyword evidence="6" id="KW-0662">Pyridine nucleotide biosynthesis</keyword>
<dbReference type="Gene3D" id="3.20.20.70">
    <property type="entry name" value="Aldolase class I"/>
    <property type="match status" value="1"/>
</dbReference>
<feature type="binding site" evidence="13">
    <location>
        <position position="194"/>
    </location>
    <ligand>
        <name>substrate</name>
    </ligand>
</feature>
<feature type="domain" description="Quinolinate phosphoribosyl transferase N-terminal" evidence="15">
    <location>
        <begin position="24"/>
        <end position="109"/>
    </location>
</feature>
<evidence type="ECO:0000313" key="16">
    <source>
        <dbReference type="EMBL" id="MBU2692152.1"/>
    </source>
</evidence>
<feature type="binding site" evidence="13">
    <location>
        <begin position="241"/>
        <end position="243"/>
    </location>
    <ligand>
        <name>substrate</name>
    </ligand>
</feature>